<protein>
    <submittedName>
        <fullName evidence="7">MFS transporter</fullName>
    </submittedName>
</protein>
<dbReference type="InterPro" id="IPR036259">
    <property type="entry name" value="MFS_trans_sf"/>
</dbReference>
<proteinExistence type="predicted"/>
<dbReference type="Pfam" id="PF00083">
    <property type="entry name" value="Sugar_tr"/>
    <property type="match status" value="1"/>
</dbReference>
<sequence>MLKVLATSWALLLGVLLLMVGNGMQGSLLGIRGTTEGFSTYEISYVMSAYFVGFLFGSRLAPDMIRNVGHVRVFAALGSLISAVLVVFPVVPDWVAWAVMRALLGFCFSGVYVTAESWLNNTATNETRGQAMSLYMIVQMIGIITSQALLNIPDPSGYVLFILPSVLVSLAFTPILLAPTPAPVFETIRPLPFRRLFRISPLGCAGMLLSGSVFSTMFGMAAVWGAMIQLSVQQITIFIAAMYVGGLIFQYPIGWASDRMDRRKLILGISVVGAVTMLFAFAVALPFPLLVGVAVILGGVVNPLYSLLIAYTNDYLTKEDMAAASAGMIFLNGLGAIGGPMISGWLMAQVGAEGFFLMIGLLFAALSAYAAWRMTRRASAPSGSGFAPVVPSASVMAVEAVRDRAGEARPT</sequence>
<evidence type="ECO:0000256" key="5">
    <source>
        <dbReference type="SAM" id="Phobius"/>
    </source>
</evidence>
<evidence type="ECO:0000313" key="8">
    <source>
        <dbReference type="Proteomes" id="UP000248975"/>
    </source>
</evidence>
<dbReference type="Proteomes" id="UP000248975">
    <property type="component" value="Unassembled WGS sequence"/>
</dbReference>
<gene>
    <name evidence="7" type="ORF">DI533_01460</name>
</gene>
<comment type="caution">
    <text evidence="7">The sequence shown here is derived from an EMBL/GenBank/DDBJ whole genome shotgun (WGS) entry which is preliminary data.</text>
</comment>
<feature type="transmembrane region" description="Helical" evidence="5">
    <location>
        <begin position="69"/>
        <end position="88"/>
    </location>
</feature>
<organism evidence="7 8">
    <name type="scientific">Cereibacter sphaeroides</name>
    <name type="common">Rhodobacter sphaeroides</name>
    <dbReference type="NCBI Taxonomy" id="1063"/>
    <lineage>
        <taxon>Bacteria</taxon>
        <taxon>Pseudomonadati</taxon>
        <taxon>Pseudomonadota</taxon>
        <taxon>Alphaproteobacteria</taxon>
        <taxon>Rhodobacterales</taxon>
        <taxon>Paracoccaceae</taxon>
        <taxon>Cereibacter</taxon>
    </lineage>
</organism>
<keyword evidence="3 5" id="KW-1133">Transmembrane helix</keyword>
<keyword evidence="2 5" id="KW-0812">Transmembrane</keyword>
<feature type="transmembrane region" description="Helical" evidence="5">
    <location>
        <begin position="323"/>
        <end position="348"/>
    </location>
</feature>
<feature type="transmembrane region" description="Helical" evidence="5">
    <location>
        <begin position="94"/>
        <end position="113"/>
    </location>
</feature>
<dbReference type="PANTHER" id="PTHR23521:SF3">
    <property type="entry name" value="MFS TRANSPORTER"/>
    <property type="match status" value="1"/>
</dbReference>
<dbReference type="GO" id="GO:0005886">
    <property type="term" value="C:plasma membrane"/>
    <property type="evidence" value="ECO:0007669"/>
    <property type="project" value="TreeGrafter"/>
</dbReference>
<dbReference type="InterPro" id="IPR011701">
    <property type="entry name" value="MFS"/>
</dbReference>
<dbReference type="GO" id="GO:0022857">
    <property type="term" value="F:transmembrane transporter activity"/>
    <property type="evidence" value="ECO:0007669"/>
    <property type="project" value="InterPro"/>
</dbReference>
<dbReference type="CDD" id="cd17477">
    <property type="entry name" value="MFS_YcaD_like"/>
    <property type="match status" value="1"/>
</dbReference>
<dbReference type="Pfam" id="PF07690">
    <property type="entry name" value="MFS_1"/>
    <property type="match status" value="1"/>
</dbReference>
<dbReference type="AlphaFoldDB" id="A0A2W5S8R4"/>
<feature type="transmembrane region" description="Helical" evidence="5">
    <location>
        <begin position="354"/>
        <end position="372"/>
    </location>
</feature>
<name>A0A2W5S8R4_CERSP</name>
<feature type="transmembrane region" description="Helical" evidence="5">
    <location>
        <begin position="199"/>
        <end position="226"/>
    </location>
</feature>
<feature type="transmembrane region" description="Helical" evidence="5">
    <location>
        <begin position="134"/>
        <end position="152"/>
    </location>
</feature>
<evidence type="ECO:0000256" key="2">
    <source>
        <dbReference type="ARBA" id="ARBA00022692"/>
    </source>
</evidence>
<dbReference type="InterPro" id="IPR005828">
    <property type="entry name" value="MFS_sugar_transport-like"/>
</dbReference>
<feature type="transmembrane region" description="Helical" evidence="5">
    <location>
        <begin position="40"/>
        <end position="57"/>
    </location>
</feature>
<dbReference type="Gene3D" id="1.20.1250.20">
    <property type="entry name" value="MFS general substrate transporter like domains"/>
    <property type="match status" value="2"/>
</dbReference>
<dbReference type="InterPro" id="IPR047200">
    <property type="entry name" value="MFS_YcaD-like"/>
</dbReference>
<dbReference type="SUPFAM" id="SSF103473">
    <property type="entry name" value="MFS general substrate transporter"/>
    <property type="match status" value="1"/>
</dbReference>
<keyword evidence="4 5" id="KW-0472">Membrane</keyword>
<feature type="transmembrane region" description="Helical" evidence="5">
    <location>
        <begin position="232"/>
        <end position="253"/>
    </location>
</feature>
<reference evidence="7 8" key="1">
    <citation type="submission" date="2017-08" db="EMBL/GenBank/DDBJ databases">
        <title>Infants hospitalized years apart are colonized by the same room-sourced microbial strains.</title>
        <authorList>
            <person name="Brooks B."/>
            <person name="Olm M.R."/>
            <person name="Firek B.A."/>
            <person name="Baker R."/>
            <person name="Thomas B.C."/>
            <person name="Morowitz M.J."/>
            <person name="Banfield J.F."/>
        </authorList>
    </citation>
    <scope>NUCLEOTIDE SEQUENCE [LARGE SCALE GENOMIC DNA]</scope>
    <source>
        <strain evidence="7">S2_003_000_R2_11</strain>
    </source>
</reference>
<evidence type="ECO:0000313" key="7">
    <source>
        <dbReference type="EMBL" id="PZQ99378.1"/>
    </source>
</evidence>
<evidence type="ECO:0000256" key="3">
    <source>
        <dbReference type="ARBA" id="ARBA00022989"/>
    </source>
</evidence>
<evidence type="ECO:0000256" key="1">
    <source>
        <dbReference type="ARBA" id="ARBA00004370"/>
    </source>
</evidence>
<evidence type="ECO:0000256" key="4">
    <source>
        <dbReference type="ARBA" id="ARBA00023136"/>
    </source>
</evidence>
<dbReference type="PROSITE" id="PS50850">
    <property type="entry name" value="MFS"/>
    <property type="match status" value="1"/>
</dbReference>
<feature type="transmembrane region" description="Helical" evidence="5">
    <location>
        <begin position="158"/>
        <end position="178"/>
    </location>
</feature>
<dbReference type="InterPro" id="IPR020846">
    <property type="entry name" value="MFS_dom"/>
</dbReference>
<evidence type="ECO:0000259" key="6">
    <source>
        <dbReference type="PROSITE" id="PS50850"/>
    </source>
</evidence>
<feature type="domain" description="Major facilitator superfamily (MFS) profile" evidence="6">
    <location>
        <begin position="7"/>
        <end position="378"/>
    </location>
</feature>
<comment type="subcellular location">
    <subcellularLocation>
        <location evidence="1">Membrane</location>
    </subcellularLocation>
</comment>
<dbReference type="EMBL" id="QFQS01000001">
    <property type="protein sequence ID" value="PZQ99378.1"/>
    <property type="molecule type" value="Genomic_DNA"/>
</dbReference>
<accession>A0A2W5S8R4</accession>
<feature type="transmembrane region" description="Helical" evidence="5">
    <location>
        <begin position="265"/>
        <end position="283"/>
    </location>
</feature>
<dbReference type="PANTHER" id="PTHR23521">
    <property type="entry name" value="TRANSPORTER MFS SUPERFAMILY"/>
    <property type="match status" value="1"/>
</dbReference>
<feature type="transmembrane region" description="Helical" evidence="5">
    <location>
        <begin position="289"/>
        <end position="311"/>
    </location>
</feature>